<gene>
    <name evidence="3" type="ORF">BJ994_002797</name>
</gene>
<keyword evidence="1" id="KW-0472">Membrane</keyword>
<keyword evidence="4" id="KW-1185">Reference proteome</keyword>
<protein>
    <recommendedName>
        <fullName evidence="2">TPM domain-containing protein</fullName>
    </recommendedName>
</protein>
<dbReference type="Proteomes" id="UP000547458">
    <property type="component" value="Unassembled WGS sequence"/>
</dbReference>
<dbReference type="RefSeq" id="WP_167995009.1">
    <property type="nucleotide sequence ID" value="NZ_JAATJL010000001.1"/>
</dbReference>
<feature type="transmembrane region" description="Helical" evidence="1">
    <location>
        <begin position="173"/>
        <end position="198"/>
    </location>
</feature>
<proteinExistence type="predicted"/>
<dbReference type="InterPro" id="IPR007621">
    <property type="entry name" value="TPM_dom"/>
</dbReference>
<dbReference type="Gene3D" id="3.10.310.50">
    <property type="match status" value="1"/>
</dbReference>
<feature type="domain" description="TPM" evidence="2">
    <location>
        <begin position="38"/>
        <end position="161"/>
    </location>
</feature>
<dbReference type="PANTHER" id="PTHR30373:SF2">
    <property type="entry name" value="UPF0603 PROTEIN YGCG"/>
    <property type="match status" value="1"/>
</dbReference>
<sequence>MLHPRRAVMAGAMLLLVLTGCGDEGTGTVPEPPAEGNVLDSADVLSNAQEQELNTLIEEQNGSTDAARVAVLTVDGAAGSIEDYAREVATTWGVGDEGADNGVLVVADTGERELRIETADGVRERFSDDEAEDVIGDVLEPAFGNEQYAEGLTEAISQIYTYAQGQEPPKDPYAWVLPVSIVGGLVVVIGLIVGLVVADSRRRRRVADQEIRTAEQRDPDFELTDAQRDAYRKYRYSHRKDNALTSPAIWLPLYVANPSLYGGNTAGTSGSSISGGGGFTGGGASGSY</sequence>
<dbReference type="Pfam" id="PF04536">
    <property type="entry name" value="TPM_phosphatase"/>
    <property type="match status" value="1"/>
</dbReference>
<organism evidence="3 4">
    <name type="scientific">Arthrobacter pigmenti</name>
    <dbReference type="NCBI Taxonomy" id="271432"/>
    <lineage>
        <taxon>Bacteria</taxon>
        <taxon>Bacillati</taxon>
        <taxon>Actinomycetota</taxon>
        <taxon>Actinomycetes</taxon>
        <taxon>Micrococcales</taxon>
        <taxon>Micrococcaceae</taxon>
        <taxon>Arthrobacter</taxon>
    </lineage>
</organism>
<evidence type="ECO:0000313" key="3">
    <source>
        <dbReference type="EMBL" id="NJC23721.1"/>
    </source>
</evidence>
<dbReference type="EMBL" id="JAATJL010000001">
    <property type="protein sequence ID" value="NJC23721.1"/>
    <property type="molecule type" value="Genomic_DNA"/>
</dbReference>
<comment type="caution">
    <text evidence="3">The sequence shown here is derived from an EMBL/GenBank/DDBJ whole genome shotgun (WGS) entry which is preliminary data.</text>
</comment>
<dbReference type="PROSITE" id="PS51257">
    <property type="entry name" value="PROKAR_LIPOPROTEIN"/>
    <property type="match status" value="1"/>
</dbReference>
<dbReference type="PANTHER" id="PTHR30373">
    <property type="entry name" value="UPF0603 PROTEIN YGCG"/>
    <property type="match status" value="1"/>
</dbReference>
<dbReference type="AlphaFoldDB" id="A0A846RZX1"/>
<evidence type="ECO:0000256" key="1">
    <source>
        <dbReference type="SAM" id="Phobius"/>
    </source>
</evidence>
<name>A0A846RZX1_9MICC</name>
<evidence type="ECO:0000259" key="2">
    <source>
        <dbReference type="Pfam" id="PF04536"/>
    </source>
</evidence>
<accession>A0A846RZX1</accession>
<evidence type="ECO:0000313" key="4">
    <source>
        <dbReference type="Proteomes" id="UP000547458"/>
    </source>
</evidence>
<keyword evidence="1" id="KW-0812">Transmembrane</keyword>
<keyword evidence="1" id="KW-1133">Transmembrane helix</keyword>
<reference evidence="3 4" key="1">
    <citation type="submission" date="2020-03" db="EMBL/GenBank/DDBJ databases">
        <title>Sequencing the genomes of 1000 actinobacteria strains.</title>
        <authorList>
            <person name="Klenk H.-P."/>
        </authorList>
    </citation>
    <scope>NUCLEOTIDE SEQUENCE [LARGE SCALE GENOMIC DNA]</scope>
    <source>
        <strain evidence="3 4">DSM 16403</strain>
    </source>
</reference>